<gene>
    <name evidence="2" type="ORF">SAMN05443544_0095</name>
</gene>
<reference evidence="3" key="1">
    <citation type="submission" date="2016-11" db="EMBL/GenBank/DDBJ databases">
        <authorList>
            <person name="Varghese N."/>
            <person name="Submissions S."/>
        </authorList>
    </citation>
    <scope>NUCLEOTIDE SEQUENCE [LARGE SCALE GENOMIC DNA]</scope>
    <source>
        <strain evidence="3">DSM 8595</strain>
    </source>
</reference>
<sequence>MIHATKGTAMPSAPDLILIGVLLLALVTVESGGYFLTRVVRGLAPANRLQTNFFRAGHAHAAVLLVLSMVILSVISYAALDGFWLWLARLGAPIAAILMPAGFFLSVLGREPEKPNRLIVLLWIGAASLTAGLIAAGVGLVAGGIAAL</sequence>
<evidence type="ECO:0000313" key="2">
    <source>
        <dbReference type="EMBL" id="SIN69115.1"/>
    </source>
</evidence>
<accession>A0A1N6DEA8</accession>
<name>A0A1N6DEA8_9MICO</name>
<organism evidence="2 3">
    <name type="scientific">Agromyces cerinus subsp. cerinus</name>
    <dbReference type="NCBI Taxonomy" id="232089"/>
    <lineage>
        <taxon>Bacteria</taxon>
        <taxon>Bacillati</taxon>
        <taxon>Actinomycetota</taxon>
        <taxon>Actinomycetes</taxon>
        <taxon>Micrococcales</taxon>
        <taxon>Microbacteriaceae</taxon>
        <taxon>Agromyces</taxon>
    </lineage>
</organism>
<keyword evidence="1" id="KW-0472">Membrane</keyword>
<keyword evidence="3" id="KW-1185">Reference proteome</keyword>
<dbReference type="Proteomes" id="UP000184699">
    <property type="component" value="Unassembled WGS sequence"/>
</dbReference>
<proteinExistence type="predicted"/>
<evidence type="ECO:0000313" key="3">
    <source>
        <dbReference type="Proteomes" id="UP000184699"/>
    </source>
</evidence>
<dbReference type="STRING" id="232089.SAMN05443544_0095"/>
<feature type="transmembrane region" description="Helical" evidence="1">
    <location>
        <begin position="58"/>
        <end position="80"/>
    </location>
</feature>
<feature type="transmembrane region" description="Helical" evidence="1">
    <location>
        <begin position="120"/>
        <end position="147"/>
    </location>
</feature>
<feature type="transmembrane region" description="Helical" evidence="1">
    <location>
        <begin position="86"/>
        <end position="108"/>
    </location>
</feature>
<keyword evidence="1" id="KW-1133">Transmembrane helix</keyword>
<evidence type="ECO:0000256" key="1">
    <source>
        <dbReference type="SAM" id="Phobius"/>
    </source>
</evidence>
<keyword evidence="1" id="KW-0812">Transmembrane</keyword>
<feature type="transmembrane region" description="Helical" evidence="1">
    <location>
        <begin position="16"/>
        <end position="37"/>
    </location>
</feature>
<protein>
    <submittedName>
        <fullName evidence="2">Uncharacterized protein</fullName>
    </submittedName>
</protein>
<dbReference type="AlphaFoldDB" id="A0A1N6DEA8"/>
<dbReference type="EMBL" id="FSRJ01000001">
    <property type="protein sequence ID" value="SIN69115.1"/>
    <property type="molecule type" value="Genomic_DNA"/>
</dbReference>